<reference evidence="5" key="1">
    <citation type="submission" date="2022-05" db="EMBL/GenBank/DDBJ databases">
        <title>The Musa troglodytarum L. genome provides insights into the mechanism of non-climacteric behaviour and enrichment of carotenoids.</title>
        <authorList>
            <person name="Wang J."/>
        </authorList>
    </citation>
    <scope>NUCLEOTIDE SEQUENCE</scope>
    <source>
        <tissue evidence="5">Leaf</tissue>
    </source>
</reference>
<evidence type="ECO:0000313" key="5">
    <source>
        <dbReference type="EMBL" id="URD72744.1"/>
    </source>
</evidence>
<keyword evidence="1" id="KW-0540">Nuclease</keyword>
<evidence type="ECO:0000256" key="1">
    <source>
        <dbReference type="ARBA" id="ARBA00022722"/>
    </source>
</evidence>
<dbReference type="GO" id="GO:0017108">
    <property type="term" value="F:5'-flap endonuclease activity"/>
    <property type="evidence" value="ECO:0007669"/>
    <property type="project" value="InterPro"/>
</dbReference>
<dbReference type="InterPro" id="IPR038969">
    <property type="entry name" value="FEN"/>
</dbReference>
<dbReference type="Pfam" id="PF02739">
    <property type="entry name" value="5_3_exonuc_N"/>
    <property type="match status" value="1"/>
</dbReference>
<dbReference type="InterPro" id="IPR020045">
    <property type="entry name" value="DNA_polI_H3TH"/>
</dbReference>
<dbReference type="Pfam" id="PF01367">
    <property type="entry name" value="5_3_exonuc"/>
    <property type="match status" value="1"/>
</dbReference>
<dbReference type="SUPFAM" id="SSF47807">
    <property type="entry name" value="5' to 3' exonuclease, C-terminal subdomain"/>
    <property type="match status" value="1"/>
</dbReference>
<dbReference type="Gene3D" id="1.10.150.20">
    <property type="entry name" value="5' to 3' exonuclease, C-terminal subdomain"/>
    <property type="match status" value="1"/>
</dbReference>
<dbReference type="SMART" id="SM00475">
    <property type="entry name" value="53EXOc"/>
    <property type="match status" value="1"/>
</dbReference>
<dbReference type="FunFam" id="1.10.150.20:FF:000003">
    <property type="entry name" value="DNA polymerase I"/>
    <property type="match status" value="1"/>
</dbReference>
<dbReference type="InterPro" id="IPR029060">
    <property type="entry name" value="PIN-like_dom_sf"/>
</dbReference>
<dbReference type="InterPro" id="IPR020046">
    <property type="entry name" value="5-3_exonucl_a-hlix_arch_N"/>
</dbReference>
<dbReference type="InterPro" id="IPR002421">
    <property type="entry name" value="5-3_exonuclease"/>
</dbReference>
<keyword evidence="6" id="KW-1185">Reference proteome</keyword>
<dbReference type="Proteomes" id="UP001055439">
    <property type="component" value="Chromosome 1"/>
</dbReference>
<feature type="domain" description="5'-3' exonuclease" evidence="4">
    <location>
        <begin position="127"/>
        <end position="416"/>
    </location>
</feature>
<dbReference type="CDD" id="cd09859">
    <property type="entry name" value="PIN_53EXO"/>
    <property type="match status" value="1"/>
</dbReference>
<dbReference type="InterPro" id="IPR036279">
    <property type="entry name" value="5-3_exonuclease_C_sf"/>
</dbReference>
<organism evidence="5 6">
    <name type="scientific">Musa troglodytarum</name>
    <name type="common">fe'i banana</name>
    <dbReference type="NCBI Taxonomy" id="320322"/>
    <lineage>
        <taxon>Eukaryota</taxon>
        <taxon>Viridiplantae</taxon>
        <taxon>Streptophyta</taxon>
        <taxon>Embryophyta</taxon>
        <taxon>Tracheophyta</taxon>
        <taxon>Spermatophyta</taxon>
        <taxon>Magnoliopsida</taxon>
        <taxon>Liliopsida</taxon>
        <taxon>Zingiberales</taxon>
        <taxon>Musaceae</taxon>
        <taxon>Musa</taxon>
    </lineage>
</organism>
<dbReference type="SUPFAM" id="SSF88723">
    <property type="entry name" value="PIN domain-like"/>
    <property type="match status" value="1"/>
</dbReference>
<dbReference type="CDD" id="cd09898">
    <property type="entry name" value="H3TH_53EXO"/>
    <property type="match status" value="1"/>
</dbReference>
<dbReference type="SMART" id="SM00279">
    <property type="entry name" value="HhH2"/>
    <property type="match status" value="1"/>
</dbReference>
<name>A0A9E7E921_9LILI</name>
<gene>
    <name evidence="5" type="ORF">MUK42_25519</name>
</gene>
<dbReference type="GO" id="GO:0003677">
    <property type="term" value="F:DNA binding"/>
    <property type="evidence" value="ECO:0007669"/>
    <property type="project" value="UniProtKB-KW"/>
</dbReference>
<dbReference type="Gene3D" id="3.40.50.1010">
    <property type="entry name" value="5'-nuclease"/>
    <property type="match status" value="1"/>
</dbReference>
<dbReference type="AlphaFoldDB" id="A0A9E7E921"/>
<proteinExistence type="predicted"/>
<evidence type="ECO:0000259" key="4">
    <source>
        <dbReference type="SMART" id="SM00475"/>
    </source>
</evidence>
<keyword evidence="2" id="KW-0378">Hydrolase</keyword>
<keyword evidence="3" id="KW-0238">DNA-binding</keyword>
<evidence type="ECO:0000256" key="2">
    <source>
        <dbReference type="ARBA" id="ARBA00022801"/>
    </source>
</evidence>
<evidence type="ECO:0000256" key="3">
    <source>
        <dbReference type="ARBA" id="ARBA00023125"/>
    </source>
</evidence>
<dbReference type="GO" id="GO:0033567">
    <property type="term" value="P:DNA replication, Okazaki fragment processing"/>
    <property type="evidence" value="ECO:0007669"/>
    <property type="project" value="InterPro"/>
</dbReference>
<accession>A0A9E7E921</accession>
<evidence type="ECO:0000313" key="6">
    <source>
        <dbReference type="Proteomes" id="UP001055439"/>
    </source>
</evidence>
<sequence>MRPGGIFMFCAGGIVRGWRLVARFAIAVSRPGSIMVPSPSCPKGIINLSGKVTMVYANSDFYSDNAEKSGYSMLPIFPKSDPSNTAEGLPLQYSLHNSSTSGIAVQCEGTDPSKLQKSEPSIDPMNNRVMLVDGTAIMYRSYYKLLAKLQHGLLEHADGNADWILTIFTALSLLLDVLEFVPSHVAVIFDYDGVPYGHTTAMPSKECYMAKGLTFRHMLYPSYKSNRIPTPDTVVQALQYFKASIKAMSIKVVEVPGVEADDVVGTLAVNSVSAGYKVRVVSPDKDFFQIISPSLRILRIAPRGRGMVSFGLEDFAKRYGALKPFQFVDVVALAGDKSDNIPGVEGIGDVNALKLITKFGSLENLLLCVDQVDDERIKKALIACADQAVLCKNLATLRSDLPSYMVPFKTPDLVFRRPQDNGDKFITLLRALGAYAEGFSPEPIIRRAAYLWNKLKTR</sequence>
<dbReference type="FunFam" id="3.40.50.1010:FF:000028">
    <property type="entry name" value="5'-3' exonuclease family protein"/>
    <property type="match status" value="1"/>
</dbReference>
<dbReference type="OrthoDB" id="275278at2759"/>
<dbReference type="GO" id="GO:0008409">
    <property type="term" value="F:5'-3' exonuclease activity"/>
    <property type="evidence" value="ECO:0007669"/>
    <property type="project" value="InterPro"/>
</dbReference>
<dbReference type="EMBL" id="CP097502">
    <property type="protein sequence ID" value="URD72744.1"/>
    <property type="molecule type" value="Genomic_DNA"/>
</dbReference>
<dbReference type="PANTHER" id="PTHR42646:SF2">
    <property type="entry name" value="5'-3' EXONUCLEASE FAMILY PROTEIN"/>
    <property type="match status" value="1"/>
</dbReference>
<dbReference type="PANTHER" id="PTHR42646">
    <property type="entry name" value="FLAP ENDONUCLEASE XNI"/>
    <property type="match status" value="1"/>
</dbReference>
<protein>
    <submittedName>
        <fullName evidence="5">53EXOc</fullName>
    </submittedName>
</protein>
<dbReference type="InterPro" id="IPR008918">
    <property type="entry name" value="HhH2"/>
</dbReference>